<keyword evidence="3" id="KW-1185">Reference proteome</keyword>
<dbReference type="Proteomes" id="UP000276133">
    <property type="component" value="Unassembled WGS sequence"/>
</dbReference>
<dbReference type="AlphaFoldDB" id="A0A3M7T258"/>
<evidence type="ECO:0000313" key="3">
    <source>
        <dbReference type="Proteomes" id="UP000276133"/>
    </source>
</evidence>
<feature type="transmembrane region" description="Helical" evidence="1">
    <location>
        <begin position="20"/>
        <end position="40"/>
    </location>
</feature>
<keyword evidence="1" id="KW-1133">Transmembrane helix</keyword>
<protein>
    <submittedName>
        <fullName evidence="2">Uncharacterized protein</fullName>
    </submittedName>
</protein>
<organism evidence="2 3">
    <name type="scientific">Brachionus plicatilis</name>
    <name type="common">Marine rotifer</name>
    <name type="synonym">Brachionus muelleri</name>
    <dbReference type="NCBI Taxonomy" id="10195"/>
    <lineage>
        <taxon>Eukaryota</taxon>
        <taxon>Metazoa</taxon>
        <taxon>Spiralia</taxon>
        <taxon>Gnathifera</taxon>
        <taxon>Rotifera</taxon>
        <taxon>Eurotatoria</taxon>
        <taxon>Monogononta</taxon>
        <taxon>Pseudotrocha</taxon>
        <taxon>Ploima</taxon>
        <taxon>Brachionidae</taxon>
        <taxon>Brachionus</taxon>
    </lineage>
</organism>
<proteinExistence type="predicted"/>
<comment type="caution">
    <text evidence="2">The sequence shown here is derived from an EMBL/GenBank/DDBJ whole genome shotgun (WGS) entry which is preliminary data.</text>
</comment>
<feature type="transmembrane region" description="Helical" evidence="1">
    <location>
        <begin position="75"/>
        <end position="91"/>
    </location>
</feature>
<gene>
    <name evidence="2" type="ORF">BpHYR1_033744</name>
</gene>
<accession>A0A3M7T258</accession>
<evidence type="ECO:0000313" key="2">
    <source>
        <dbReference type="EMBL" id="RNA42102.1"/>
    </source>
</evidence>
<keyword evidence="1" id="KW-0472">Membrane</keyword>
<dbReference type="EMBL" id="REGN01000413">
    <property type="protein sequence ID" value="RNA42102.1"/>
    <property type="molecule type" value="Genomic_DNA"/>
</dbReference>
<keyword evidence="1" id="KW-0812">Transmembrane</keyword>
<name>A0A3M7T258_BRAPC</name>
<evidence type="ECO:0000256" key="1">
    <source>
        <dbReference type="SAM" id="Phobius"/>
    </source>
</evidence>
<feature type="transmembrane region" description="Helical" evidence="1">
    <location>
        <begin position="52"/>
        <end position="69"/>
    </location>
</feature>
<sequence length="140" mass="15352">MASSTVVGSSSSETMSALNLTLVSLSTVDSFLSVSIFALADKSTKALIFENAALKVPSISCLFFDFLFWCSKEAIAFPPQIILTMTWVAFWRRSTLKSINSLIFDIFIFSSNVLHSTRTVPFTDLWCSLSSDNGVLSAEL</sequence>
<reference evidence="2 3" key="1">
    <citation type="journal article" date="2018" name="Sci. Rep.">
        <title>Genomic signatures of local adaptation to the degree of environmental predictability in rotifers.</title>
        <authorList>
            <person name="Franch-Gras L."/>
            <person name="Hahn C."/>
            <person name="Garcia-Roger E.M."/>
            <person name="Carmona M.J."/>
            <person name="Serra M."/>
            <person name="Gomez A."/>
        </authorList>
    </citation>
    <scope>NUCLEOTIDE SEQUENCE [LARGE SCALE GENOMIC DNA]</scope>
    <source>
        <strain evidence="2">HYR1</strain>
    </source>
</reference>